<evidence type="ECO:0000256" key="1">
    <source>
        <dbReference type="SAM" id="Coils"/>
    </source>
</evidence>
<feature type="coiled-coil region" evidence="1">
    <location>
        <begin position="38"/>
        <end position="65"/>
    </location>
</feature>
<gene>
    <name evidence="2" type="ORF">C8N34_102241</name>
</gene>
<accession>A0A2T6B8Q4</accession>
<protein>
    <submittedName>
        <fullName evidence="2">Uncharacterized protein</fullName>
    </submittedName>
</protein>
<dbReference type="EMBL" id="QBKP01000002">
    <property type="protein sequence ID" value="PTX52461.1"/>
    <property type="molecule type" value="Genomic_DNA"/>
</dbReference>
<sequence length="244" mass="26746">MTEAREERCEAGCVAYHGGERRHHPDCVFYPESFTKIHDDLARAHTELQAQNARLQAALDAALAERLDRGAPLLDPEMPAAEVRLHMGELSGQELRNVRAAIGWANAVARGTARAPGAATVTRPARISADAWVRSHMARTGSDRETAELALAEALNGWLVPDEDLLLPDTPPPTHRHRKGGLYRLIARGRIEATLEPCAIYASVKDDLVWVRPEAEFEDGRFTRLVPEAELPVLAPLPDRGPGA</sequence>
<dbReference type="AlphaFoldDB" id="A0A2T6B8Q4"/>
<keyword evidence="1" id="KW-0175">Coiled coil</keyword>
<evidence type="ECO:0000313" key="3">
    <source>
        <dbReference type="Proteomes" id="UP000244224"/>
    </source>
</evidence>
<evidence type="ECO:0000313" key="2">
    <source>
        <dbReference type="EMBL" id="PTX52461.1"/>
    </source>
</evidence>
<dbReference type="RefSeq" id="WP_199750656.1">
    <property type="nucleotide sequence ID" value="NZ_QBKP01000002.1"/>
</dbReference>
<proteinExistence type="predicted"/>
<name>A0A2T6B8Q4_9RHOB</name>
<comment type="caution">
    <text evidence="2">The sequence shown here is derived from an EMBL/GenBank/DDBJ whole genome shotgun (WGS) entry which is preliminary data.</text>
</comment>
<dbReference type="Proteomes" id="UP000244224">
    <property type="component" value="Unassembled WGS sequence"/>
</dbReference>
<reference evidence="2 3" key="1">
    <citation type="submission" date="2018-04" db="EMBL/GenBank/DDBJ databases">
        <title>Genomic Encyclopedia of Archaeal and Bacterial Type Strains, Phase II (KMG-II): from individual species to whole genera.</title>
        <authorList>
            <person name="Goeker M."/>
        </authorList>
    </citation>
    <scope>NUCLEOTIDE SEQUENCE [LARGE SCALE GENOMIC DNA]</scope>
    <source>
        <strain evidence="2 3">DSM 21823</strain>
    </source>
</reference>
<organism evidence="2 3">
    <name type="scientific">Gemmobacter caeni</name>
    <dbReference type="NCBI Taxonomy" id="589035"/>
    <lineage>
        <taxon>Bacteria</taxon>
        <taxon>Pseudomonadati</taxon>
        <taxon>Pseudomonadota</taxon>
        <taxon>Alphaproteobacteria</taxon>
        <taxon>Rhodobacterales</taxon>
        <taxon>Paracoccaceae</taxon>
        <taxon>Gemmobacter</taxon>
    </lineage>
</organism>
<keyword evidence="3" id="KW-1185">Reference proteome</keyword>